<organism evidence="6 7">
    <name type="scientific">Culex pipiens pipiens</name>
    <name type="common">Northern house mosquito</name>
    <dbReference type="NCBI Taxonomy" id="38569"/>
    <lineage>
        <taxon>Eukaryota</taxon>
        <taxon>Metazoa</taxon>
        <taxon>Ecdysozoa</taxon>
        <taxon>Arthropoda</taxon>
        <taxon>Hexapoda</taxon>
        <taxon>Insecta</taxon>
        <taxon>Pterygota</taxon>
        <taxon>Neoptera</taxon>
        <taxon>Endopterygota</taxon>
        <taxon>Diptera</taxon>
        <taxon>Nematocera</taxon>
        <taxon>Culicoidea</taxon>
        <taxon>Culicidae</taxon>
        <taxon>Culicinae</taxon>
        <taxon>Culicini</taxon>
        <taxon>Culex</taxon>
        <taxon>Culex</taxon>
    </lineage>
</organism>
<comment type="caution">
    <text evidence="6">The sequence shown here is derived from an EMBL/GenBank/DDBJ whole genome shotgun (WGS) entry which is preliminary data.</text>
</comment>
<dbReference type="InterPro" id="IPR051487">
    <property type="entry name" value="Ser/Thr_Proteases_Immune/Dev"/>
</dbReference>
<feature type="signal peptide" evidence="4">
    <location>
        <begin position="1"/>
        <end position="21"/>
    </location>
</feature>
<dbReference type="PROSITE" id="PS00134">
    <property type="entry name" value="TRYPSIN_HIS"/>
    <property type="match status" value="1"/>
</dbReference>
<dbReference type="AlphaFoldDB" id="A0ABD1DXF1"/>
<keyword evidence="2" id="KW-0325">Glycoprotein</keyword>
<dbReference type="EMBL" id="JBEHCU010000437">
    <property type="protein sequence ID" value="KAL1404424.1"/>
    <property type="molecule type" value="Genomic_DNA"/>
</dbReference>
<feature type="domain" description="Peptidase S1" evidence="5">
    <location>
        <begin position="377"/>
        <end position="554"/>
    </location>
</feature>
<protein>
    <recommendedName>
        <fullName evidence="5">Peptidase S1 domain-containing protein</fullName>
    </recommendedName>
</protein>
<evidence type="ECO:0000259" key="5">
    <source>
        <dbReference type="PROSITE" id="PS50240"/>
    </source>
</evidence>
<reference evidence="6 7" key="1">
    <citation type="submission" date="2024-05" db="EMBL/GenBank/DDBJ databases">
        <title>Culex pipiens pipiens assembly and annotation.</title>
        <authorList>
            <person name="Alout H."/>
            <person name="Durand T."/>
        </authorList>
    </citation>
    <scope>NUCLEOTIDE SEQUENCE [LARGE SCALE GENOMIC DNA]</scope>
    <source>
        <strain evidence="6">HA-2024</strain>
        <tissue evidence="6">Whole body</tissue>
    </source>
</reference>
<evidence type="ECO:0000313" key="6">
    <source>
        <dbReference type="EMBL" id="KAL1404424.1"/>
    </source>
</evidence>
<dbReference type="Proteomes" id="UP001562425">
    <property type="component" value="Unassembled WGS sequence"/>
</dbReference>
<keyword evidence="4" id="KW-0732">Signal</keyword>
<dbReference type="PANTHER" id="PTHR24256">
    <property type="entry name" value="TRYPTASE-RELATED"/>
    <property type="match status" value="1"/>
</dbReference>
<dbReference type="PRINTS" id="PR00722">
    <property type="entry name" value="CHYMOTRYPSIN"/>
</dbReference>
<dbReference type="InterPro" id="IPR043504">
    <property type="entry name" value="Peptidase_S1_PA_chymotrypsin"/>
</dbReference>
<dbReference type="InterPro" id="IPR018114">
    <property type="entry name" value="TRYPSIN_HIS"/>
</dbReference>
<keyword evidence="1" id="KW-1015">Disulfide bond</keyword>
<dbReference type="Gene3D" id="2.40.10.10">
    <property type="entry name" value="Trypsin-like serine proteases"/>
    <property type="match status" value="2"/>
</dbReference>
<feature type="chain" id="PRO_5044880755" description="Peptidase S1 domain-containing protein" evidence="4">
    <location>
        <begin position="22"/>
        <end position="554"/>
    </location>
</feature>
<accession>A0ABD1DXF1</accession>
<dbReference type="PROSITE" id="PS50240">
    <property type="entry name" value="TRYPSIN_DOM"/>
    <property type="match status" value="2"/>
</dbReference>
<feature type="domain" description="Peptidase S1" evidence="5">
    <location>
        <begin position="41"/>
        <end position="331"/>
    </location>
</feature>
<comment type="similarity">
    <text evidence="3">Belongs to the peptidase S1 family. CLIP subfamily.</text>
</comment>
<evidence type="ECO:0000313" key="7">
    <source>
        <dbReference type="Proteomes" id="UP001562425"/>
    </source>
</evidence>
<dbReference type="SUPFAM" id="SSF50494">
    <property type="entry name" value="Trypsin-like serine proteases"/>
    <property type="match status" value="2"/>
</dbReference>
<evidence type="ECO:0000256" key="2">
    <source>
        <dbReference type="ARBA" id="ARBA00023180"/>
    </source>
</evidence>
<proteinExistence type="inferred from homology"/>
<dbReference type="SMART" id="SM00020">
    <property type="entry name" value="Tryp_SPc"/>
    <property type="match status" value="1"/>
</dbReference>
<sequence>MNLLALSLILYCSIAVRSILASDTNSQYACGVRKRFGVQLILQGRTAELGQWPWYVALFYGVNYMCGGTLIDQLHVLTAAHCVIRSKRKLKNPDTISIHLGKNVLDENPEEQVQVANVSEVHVHPEFSRNRNDIALLVLARAVQFTDYVIPICVEGMQASKDLVGQRGWVAGFGTTENEIVSNQLKTISMPVVSDCECVLSDPELFGRFISPAVFCAGDRNGTSVSRGDGGGGLYIRAGDRWELRGIASGGSDTSKYVTALFGPRNNFICNAVVLAKGRLLTTADCVVFINNGTQRLGAPEDFHVVLNATDIERFVRSGKPARRRIADKLRTRGGEKFDNKFSNEVFSNKFDKSELDYLLKGLLTYDVGKNLYGSFVNVTNLMVHPGYSGMFKNDLAILEVSDSKVFQEMFLPVRLNEDLGFNRVVQVYGWGDIARESSRNMTYALKTVEMYLLPPARCARQVGNLFLPSQHLCLKPKGNETICLGFAGAPIVLDGALLGVIEFGNPQCHLDSPVVGIRLRPFADFLGLNQDDILSKIILLVKQVFNFFASKLQ</sequence>
<evidence type="ECO:0000256" key="4">
    <source>
        <dbReference type="SAM" id="SignalP"/>
    </source>
</evidence>
<dbReference type="InterPro" id="IPR001314">
    <property type="entry name" value="Peptidase_S1A"/>
</dbReference>
<evidence type="ECO:0000256" key="3">
    <source>
        <dbReference type="ARBA" id="ARBA00024195"/>
    </source>
</evidence>
<dbReference type="Pfam" id="PF00089">
    <property type="entry name" value="Trypsin"/>
    <property type="match status" value="2"/>
</dbReference>
<name>A0ABD1DXF1_CULPP</name>
<dbReference type="InterPro" id="IPR001254">
    <property type="entry name" value="Trypsin_dom"/>
</dbReference>
<dbReference type="FunFam" id="2.40.10.10:FF:000068">
    <property type="entry name" value="transmembrane protease serine 2"/>
    <property type="match status" value="1"/>
</dbReference>
<keyword evidence="7" id="KW-1185">Reference proteome</keyword>
<dbReference type="InterPro" id="IPR009003">
    <property type="entry name" value="Peptidase_S1_PA"/>
</dbReference>
<evidence type="ECO:0000256" key="1">
    <source>
        <dbReference type="ARBA" id="ARBA00023157"/>
    </source>
</evidence>
<gene>
    <name evidence="6" type="ORF">pipiens_005357</name>
</gene>
<dbReference type="CDD" id="cd00190">
    <property type="entry name" value="Tryp_SPc"/>
    <property type="match status" value="1"/>
</dbReference>